<dbReference type="GeneID" id="82525395"/>
<dbReference type="PANTHER" id="PTHR37804">
    <property type="entry name" value="CDAA REGULATORY PROTEIN CDAR"/>
    <property type="match status" value="1"/>
</dbReference>
<dbReference type="PANTHER" id="PTHR37804:SF1">
    <property type="entry name" value="CDAA REGULATORY PROTEIN CDAR"/>
    <property type="match status" value="1"/>
</dbReference>
<accession>A0A2V1ISA6</accession>
<dbReference type="Proteomes" id="UP000244905">
    <property type="component" value="Unassembled WGS sequence"/>
</dbReference>
<reference evidence="3" key="1">
    <citation type="submission" date="2018-02" db="EMBL/GenBank/DDBJ databases">
        <authorList>
            <person name="Clavel T."/>
            <person name="Strowig T."/>
        </authorList>
    </citation>
    <scope>NUCLEOTIDE SEQUENCE [LARGE SCALE GENOMIC DNA]</scope>
    <source>
        <strain evidence="3">DSM 103720</strain>
    </source>
</reference>
<dbReference type="AlphaFoldDB" id="A0A2V1ISA6"/>
<gene>
    <name evidence="2" type="ORF">C5O23_03390</name>
</gene>
<evidence type="ECO:0000313" key="3">
    <source>
        <dbReference type="Proteomes" id="UP000244905"/>
    </source>
</evidence>
<dbReference type="RefSeq" id="WP_107031554.1">
    <property type="nucleotide sequence ID" value="NZ_CAJSYL010000035.1"/>
</dbReference>
<evidence type="ECO:0000256" key="1">
    <source>
        <dbReference type="SAM" id="Phobius"/>
    </source>
</evidence>
<feature type="transmembrane region" description="Helical" evidence="1">
    <location>
        <begin position="24"/>
        <end position="43"/>
    </location>
</feature>
<name>A0A2V1ISA6_9BACT</name>
<protein>
    <recommendedName>
        <fullName evidence="4">YbbR-like domain-containing protein</fullName>
    </recommendedName>
</protein>
<evidence type="ECO:0008006" key="4">
    <source>
        <dbReference type="Google" id="ProtNLM"/>
    </source>
</evidence>
<proteinExistence type="predicted"/>
<dbReference type="EMBL" id="PUEC01000005">
    <property type="protein sequence ID" value="PWB03444.1"/>
    <property type="molecule type" value="Genomic_DNA"/>
</dbReference>
<dbReference type="Gene3D" id="2.170.120.40">
    <property type="entry name" value="YbbR-like domain"/>
    <property type="match status" value="1"/>
</dbReference>
<sequence length="323" mass="36414">MNEKAKKLNEKVTAALHSSRGQNVLLYLLFVAVAFVFWVFLSLDAEVQRDFDVPVEIQEVPDSVTMIGLAPASIGVSVKGKDSQLLRFFWGKMSPVKFKWEENIEGYSFVLGRPKLEAKLRDYFGNAVQVLSCRPDSLRLPFTTQSGVRVKLNVQADVHPNLQYIISGPVYADVDSVTLYSVEDLPHTLKFVSTEPIVKSDLRDTMRYEVRVKPIAGVRIIPDVVTVTVPVEPLISKKRKISIEVTNRPDDRNLITFPSKIEISYLVPMSAYNDDYPVKAYVDYRQARSSVKKLPVTLSALPSVYHNLSFAPDSVEYIIESVK</sequence>
<keyword evidence="3" id="KW-1185">Reference proteome</keyword>
<dbReference type="InterPro" id="IPR053154">
    <property type="entry name" value="c-di-AMP_regulator"/>
</dbReference>
<keyword evidence="1" id="KW-0812">Transmembrane</keyword>
<comment type="caution">
    <text evidence="2">The sequence shown here is derived from an EMBL/GenBank/DDBJ whole genome shotgun (WGS) entry which is preliminary data.</text>
</comment>
<keyword evidence="1" id="KW-1133">Transmembrane helix</keyword>
<evidence type="ECO:0000313" key="2">
    <source>
        <dbReference type="EMBL" id="PWB03444.1"/>
    </source>
</evidence>
<keyword evidence="1" id="KW-0472">Membrane</keyword>
<organism evidence="2 3">
    <name type="scientific">Duncaniella muris</name>
    <dbReference type="NCBI Taxonomy" id="2094150"/>
    <lineage>
        <taxon>Bacteria</taxon>
        <taxon>Pseudomonadati</taxon>
        <taxon>Bacteroidota</taxon>
        <taxon>Bacteroidia</taxon>
        <taxon>Bacteroidales</taxon>
        <taxon>Muribaculaceae</taxon>
        <taxon>Duncaniella</taxon>
    </lineage>
</organism>